<reference evidence="2" key="1">
    <citation type="submission" date="2022-05" db="EMBL/GenBank/DDBJ databases">
        <title>Description of a novel species of Leclercia; Leclercia tamurae and the Proposal for a Novel Genus Silvania gen. nov. Containing Two Novel Species Silvania hatchlandensis sp. nov. and Silvania confinis sp. nov. Isolated from the Rhizosphere of Oak.</title>
        <authorList>
            <person name="Maddock D.W."/>
            <person name="Brady C.L."/>
            <person name="Denman S."/>
            <person name="Arnold D."/>
        </authorList>
    </citation>
    <scope>NUCLEOTIDE SEQUENCE</scope>
    <source>
        <strain evidence="2">H6S3</strain>
    </source>
</reference>
<comment type="caution">
    <text evidence="2">The sequence shown here is derived from an EMBL/GenBank/DDBJ whole genome shotgun (WGS) entry which is preliminary data.</text>
</comment>
<evidence type="ECO:0000259" key="1">
    <source>
        <dbReference type="PROSITE" id="PS51688"/>
    </source>
</evidence>
<gene>
    <name evidence="2" type="ORF">M8318_20370</name>
</gene>
<dbReference type="InterPro" id="IPR030392">
    <property type="entry name" value="S74_ICA"/>
</dbReference>
<organism evidence="2 3">
    <name type="scientific">Leclercia tamurae</name>
    <dbReference type="NCBI Taxonomy" id="2926467"/>
    <lineage>
        <taxon>Bacteria</taxon>
        <taxon>Pseudomonadati</taxon>
        <taxon>Pseudomonadota</taxon>
        <taxon>Gammaproteobacteria</taxon>
        <taxon>Enterobacterales</taxon>
        <taxon>Enterobacteriaceae</taxon>
        <taxon>Leclercia</taxon>
    </lineage>
</organism>
<dbReference type="Proteomes" id="UP001062027">
    <property type="component" value="Unassembled WGS sequence"/>
</dbReference>
<dbReference type="RefSeq" id="WP_262664270.1">
    <property type="nucleotide sequence ID" value="NZ_JAMHKS010000078.1"/>
</dbReference>
<evidence type="ECO:0000313" key="2">
    <source>
        <dbReference type="EMBL" id="MCU6680005.1"/>
    </source>
</evidence>
<dbReference type="EMBL" id="JAMHKS010000078">
    <property type="protein sequence ID" value="MCU6680005.1"/>
    <property type="molecule type" value="Genomic_DNA"/>
</dbReference>
<name>A0ABT2RGI1_9ENTR</name>
<proteinExistence type="predicted"/>
<accession>A0ABT2RGI1</accession>
<evidence type="ECO:0000313" key="3">
    <source>
        <dbReference type="Proteomes" id="UP001062027"/>
    </source>
</evidence>
<dbReference type="PROSITE" id="PS51688">
    <property type="entry name" value="ICA"/>
    <property type="match status" value="1"/>
</dbReference>
<keyword evidence="3" id="KW-1185">Reference proteome</keyword>
<protein>
    <submittedName>
        <fullName evidence="2">Tail fiber domain-containing protein</fullName>
    </submittedName>
</protein>
<dbReference type="CDD" id="cd19958">
    <property type="entry name" value="pyocin_knob"/>
    <property type="match status" value="2"/>
</dbReference>
<dbReference type="Pfam" id="PF13884">
    <property type="entry name" value="Peptidase_S74"/>
    <property type="match status" value="1"/>
</dbReference>
<feature type="domain" description="Peptidase S74" evidence="1">
    <location>
        <begin position="1315"/>
        <end position="1422"/>
    </location>
</feature>
<sequence>MAGIFLGNRTLLSYSTDINNYYPTAVYTNIDNLGLFPEVKISSSNQTIETYDQEYLAVLRGDLKISNVSIVVHYDPSNVGHQFLNSAYSTNKVFQLKFSIYESPTSLRQHFIILNGKITAQKDDADINKVYGRTWTYTPTSIVNQGSIDEPAPLLIGNYGLGADGTTVPHYEADPTGNAFIKVGATRTDNPLGVDLLGVGMVDAGGTNKAQIVVSESTTPRMYIRNTDSTGWDQVYSTANKPSLAAGATQGVTGTLPISSGGTNATTASTALSNLGGMPKTGGAFTGGVTGTTLLLSSTLAVTGASTLTGAVTVNNTISQDGVAAATYGHTSLSSAAAGTKSYLRKMRGGTGDTIFHETVQAGNYRLATGATTDSSDALTLSSTGNLTITGGLNASSATLSTALPISSGGTGANTSTQALANLGGVPNTTKVNNKVLSADITLTPADIGTIPVLNGGTGATTAAAALTNLGAVSTSRTINGKPLTGNVVLAQADIAGTVSTSRTVNGQALSSNVDLSALDVSAMPYYGTIAAGINLNTLHGGVFGVYEQPVTANATTALGYPVAVGGTLFVLKSGVTHANSCTQVYYPSSSDDIYNRTGTSNSTGTVTFSAWVATANITSAGVNSSIKSLTGLTTALSVAQGGTGSNTQAGARTSLGLGTVSTYNIGTSGATVPLLNASNTWSGTQNLDSLTVGAAKTGSVGIELGSLTTAGSAFVDFHSSGFNNDYDTRIISSGGVEGSSNQGTLTLSASKLQFNGTPSFNTAIPITSGGTGSTSAAGALTSLGAASSTRKVNGYTLTSDITLNADDVGALPSRGIIPNNTDLNDLDGTVQGYYQQTLNANATAALNYPVQFAGTLVVLQNSATHVKSCTQMYYRYNTNDLYTRTGYSNGSGVISWGAWGMYVYTDINGANSTIKSLTGLTTPLVPQTRKVNNKALSADITLTASDVSAVPITTTINGLPLSSSIVLSQSDISGSASSGANSDITSLSGLTTALSIAQGGTGSTSASAALSTLGGMPKSGGTFSGAVGISSTLAVTGALTTSSSIIQDGVVQTSYCQTALSSGTTGNKSYLRKFRGGTGDATFHETVQGTTYRIATGTTDTTDAMTLSSTGDLTTSHLTATDNDATLPGTGSTVYGGRLKSLYTVNGVEKTSAYLQSIKRIEWDYSIARLFVNQTGGGTDTAQSRYFDFMSNGNVQISGRMFMGSPAVNSWWNSAQPHYAAYFADTAIDTPGNGAIAGISWGYQHGGGYNLRTMWGNVGNGTASWGNTAMTQFGDNGAKTRYWYFTPVQGDLVTSASGDGGFGGNYTYQKAATSDATLKHDIEYNDGKQSYDNIKKLKPCTFVYNFDPMERERRGIIAQDALRDIDSEYVKLVPAAPEYDDEGNRCDKDDTLALDNNVIMMDTALALNHSIAKIEAMANEIAELRAMIAALNK</sequence>